<protein>
    <submittedName>
        <fullName evidence="1">Uncharacterized protein</fullName>
    </submittedName>
</protein>
<accession>A0A8S5TJA2</accession>
<evidence type="ECO:0000313" key="1">
    <source>
        <dbReference type="EMBL" id="DAF62866.1"/>
    </source>
</evidence>
<proteinExistence type="predicted"/>
<name>A0A8S5TJA2_9CAUD</name>
<organism evidence="1">
    <name type="scientific">Myoviridae sp. ctYGJ17</name>
    <dbReference type="NCBI Taxonomy" id="2827692"/>
    <lineage>
        <taxon>Viruses</taxon>
        <taxon>Duplodnaviria</taxon>
        <taxon>Heunggongvirae</taxon>
        <taxon>Uroviricota</taxon>
        <taxon>Caudoviricetes</taxon>
    </lineage>
</organism>
<dbReference type="EMBL" id="BK032829">
    <property type="protein sequence ID" value="DAF62866.1"/>
    <property type="molecule type" value="Genomic_DNA"/>
</dbReference>
<reference evidence="1" key="1">
    <citation type="journal article" date="2021" name="Proc. Natl. Acad. Sci. U.S.A.">
        <title>A Catalog of Tens of Thousands of Viruses from Human Metagenomes Reveals Hidden Associations with Chronic Diseases.</title>
        <authorList>
            <person name="Tisza M.J."/>
            <person name="Buck C.B."/>
        </authorList>
    </citation>
    <scope>NUCLEOTIDE SEQUENCE</scope>
    <source>
        <strain evidence="1">CtYGJ17</strain>
    </source>
</reference>
<sequence length="50" mass="6007">MKTNWVFWVTLGYSRFSGFSWVSEKVKSEQLKFKTRVKFEGQNSNPKMRT</sequence>